<dbReference type="EnsemblProtists" id="EOD23327">
    <property type="protein sequence ID" value="EOD23327"/>
    <property type="gene ID" value="EMIHUDRAFT_469550"/>
</dbReference>
<dbReference type="PANTHER" id="PTHR45622:SF58">
    <property type="entry name" value="REGULATOR OF CHROMOSOME CONDENSATION DOMAIN-CONTAINING PROTEIN"/>
    <property type="match status" value="1"/>
</dbReference>
<keyword evidence="4" id="KW-1185">Reference proteome</keyword>
<dbReference type="RefSeq" id="XP_005775756.1">
    <property type="nucleotide sequence ID" value="XM_005775699.1"/>
</dbReference>
<evidence type="ECO:0000256" key="2">
    <source>
        <dbReference type="PROSITE-ProRule" id="PRU00235"/>
    </source>
</evidence>
<dbReference type="KEGG" id="ehx:EMIHUDRAFT_469550"/>
<dbReference type="InterPro" id="IPR009091">
    <property type="entry name" value="RCC1/BLIP-II"/>
</dbReference>
<evidence type="ECO:0000313" key="4">
    <source>
        <dbReference type="Proteomes" id="UP000013827"/>
    </source>
</evidence>
<dbReference type="Gene3D" id="2.130.10.30">
    <property type="entry name" value="Regulator of chromosome condensation 1/beta-lactamase-inhibitor protein II"/>
    <property type="match status" value="1"/>
</dbReference>
<dbReference type="SUPFAM" id="SSF50985">
    <property type="entry name" value="RCC1/BLIP-II"/>
    <property type="match status" value="1"/>
</dbReference>
<dbReference type="InterPro" id="IPR000408">
    <property type="entry name" value="Reg_chr_condens"/>
</dbReference>
<evidence type="ECO:0000313" key="3">
    <source>
        <dbReference type="EnsemblProtists" id="EOD23327"/>
    </source>
</evidence>
<reference evidence="4" key="1">
    <citation type="journal article" date="2013" name="Nature">
        <title>Pan genome of the phytoplankton Emiliania underpins its global distribution.</title>
        <authorList>
            <person name="Read B.A."/>
            <person name="Kegel J."/>
            <person name="Klute M.J."/>
            <person name="Kuo A."/>
            <person name="Lefebvre S.C."/>
            <person name="Maumus F."/>
            <person name="Mayer C."/>
            <person name="Miller J."/>
            <person name="Monier A."/>
            <person name="Salamov A."/>
            <person name="Young J."/>
            <person name="Aguilar M."/>
            <person name="Claverie J.M."/>
            <person name="Frickenhaus S."/>
            <person name="Gonzalez K."/>
            <person name="Herman E.K."/>
            <person name="Lin Y.C."/>
            <person name="Napier J."/>
            <person name="Ogata H."/>
            <person name="Sarno A.F."/>
            <person name="Shmutz J."/>
            <person name="Schroeder D."/>
            <person name="de Vargas C."/>
            <person name="Verret F."/>
            <person name="von Dassow P."/>
            <person name="Valentin K."/>
            <person name="Van de Peer Y."/>
            <person name="Wheeler G."/>
            <person name="Dacks J.B."/>
            <person name="Delwiche C.F."/>
            <person name="Dyhrman S.T."/>
            <person name="Glockner G."/>
            <person name="John U."/>
            <person name="Richards T."/>
            <person name="Worden A.Z."/>
            <person name="Zhang X."/>
            <person name="Grigoriev I.V."/>
            <person name="Allen A.E."/>
            <person name="Bidle K."/>
            <person name="Borodovsky M."/>
            <person name="Bowler C."/>
            <person name="Brownlee C."/>
            <person name="Cock J.M."/>
            <person name="Elias M."/>
            <person name="Gladyshev V.N."/>
            <person name="Groth M."/>
            <person name="Guda C."/>
            <person name="Hadaegh A."/>
            <person name="Iglesias-Rodriguez M.D."/>
            <person name="Jenkins J."/>
            <person name="Jones B.M."/>
            <person name="Lawson T."/>
            <person name="Leese F."/>
            <person name="Lindquist E."/>
            <person name="Lobanov A."/>
            <person name="Lomsadze A."/>
            <person name="Malik S.B."/>
            <person name="Marsh M.E."/>
            <person name="Mackinder L."/>
            <person name="Mock T."/>
            <person name="Mueller-Roeber B."/>
            <person name="Pagarete A."/>
            <person name="Parker M."/>
            <person name="Probert I."/>
            <person name="Quesneville H."/>
            <person name="Raines C."/>
            <person name="Rensing S.A."/>
            <person name="Riano-Pachon D.M."/>
            <person name="Richier S."/>
            <person name="Rokitta S."/>
            <person name="Shiraiwa Y."/>
            <person name="Soanes D.M."/>
            <person name="van der Giezen M."/>
            <person name="Wahlund T.M."/>
            <person name="Williams B."/>
            <person name="Wilson W."/>
            <person name="Wolfe G."/>
            <person name="Wurch L.L."/>
        </authorList>
    </citation>
    <scope>NUCLEOTIDE SEQUENCE</scope>
</reference>
<reference evidence="3" key="2">
    <citation type="submission" date="2024-10" db="UniProtKB">
        <authorList>
            <consortium name="EnsemblProtists"/>
        </authorList>
    </citation>
    <scope>IDENTIFICATION</scope>
</reference>
<sequence length="345" mass="37137">MAPSLRSASAKARRDHATALLVGLPTEVSAHIFRRRLVLSAPHLPHSPARRQALTHAYHRLDLHCLGRLACVSRTLEPSLEAALRVRAVEGGHWLPETLPPGEDAWLRLLLSRERRRVSPTSPVSAGSWHTIFVDETGNLYSSGVERVEGPDRRGLLGHGALQQPEAGLPSPTPIRSMLGVAIRSVAAGNKHSLAISSSGQLFTLGTGMGPWFDAGSTDVPHEVIVGAADRRLDRRGRDSGGEWRPAAERVAAVSAGTGGHCVAVTEDGRAWGWGRSEADGGDAPLGLVRREAGCREAHREPAPGEWAKRRSHRHLRQCAEPRAFGLEVASRGSNGEKLELPFPP</sequence>
<accession>A0A0D3JIJ2</accession>
<dbReference type="InterPro" id="IPR051709">
    <property type="entry name" value="Ub-ligase/GTPase-reg"/>
</dbReference>
<evidence type="ECO:0000256" key="1">
    <source>
        <dbReference type="ARBA" id="ARBA00022737"/>
    </source>
</evidence>
<dbReference type="PANTHER" id="PTHR45622">
    <property type="entry name" value="UBIQUITIN-PROTEIN LIGASE E3A-RELATED"/>
    <property type="match status" value="1"/>
</dbReference>
<dbReference type="Proteomes" id="UP000013827">
    <property type="component" value="Unassembled WGS sequence"/>
</dbReference>
<dbReference type="HOGENOM" id="CLU_805185_0_0_1"/>
<organism evidence="3 4">
    <name type="scientific">Emiliania huxleyi (strain CCMP1516)</name>
    <dbReference type="NCBI Taxonomy" id="280463"/>
    <lineage>
        <taxon>Eukaryota</taxon>
        <taxon>Haptista</taxon>
        <taxon>Haptophyta</taxon>
        <taxon>Prymnesiophyceae</taxon>
        <taxon>Isochrysidales</taxon>
        <taxon>Noelaerhabdaceae</taxon>
        <taxon>Emiliania</taxon>
    </lineage>
</organism>
<name>A0A0D3JIJ2_EMIH1</name>
<dbReference type="PROSITE" id="PS00626">
    <property type="entry name" value="RCC1_2"/>
    <property type="match status" value="2"/>
</dbReference>
<dbReference type="PaxDb" id="2903-EOD23327"/>
<keyword evidence="1" id="KW-0677">Repeat</keyword>
<feature type="repeat" description="RCC1" evidence="2">
    <location>
        <begin position="138"/>
        <end position="199"/>
    </location>
</feature>
<dbReference type="Pfam" id="PF13540">
    <property type="entry name" value="RCC1_2"/>
    <property type="match status" value="1"/>
</dbReference>
<protein>
    <submittedName>
        <fullName evidence="3">Uncharacterized protein</fullName>
    </submittedName>
</protein>
<dbReference type="AlphaFoldDB" id="A0A0D3JIJ2"/>
<dbReference type="GeneID" id="17268871"/>
<dbReference type="PROSITE" id="PS50012">
    <property type="entry name" value="RCC1_3"/>
    <property type="match status" value="1"/>
</dbReference>
<proteinExistence type="predicted"/>